<evidence type="ECO:0008006" key="4">
    <source>
        <dbReference type="Google" id="ProtNLM"/>
    </source>
</evidence>
<comment type="caution">
    <text evidence="2">The sequence shown here is derived from an EMBL/GenBank/DDBJ whole genome shotgun (WGS) entry which is preliminary data.</text>
</comment>
<protein>
    <recommendedName>
        <fullName evidence="4">Tyr recombinase domain-containing protein</fullName>
    </recommendedName>
</protein>
<dbReference type="GO" id="GO:0006310">
    <property type="term" value="P:DNA recombination"/>
    <property type="evidence" value="ECO:0007669"/>
    <property type="project" value="UniProtKB-KW"/>
</dbReference>
<dbReference type="InterPro" id="IPR013762">
    <property type="entry name" value="Integrase-like_cat_sf"/>
</dbReference>
<dbReference type="InterPro" id="IPR011010">
    <property type="entry name" value="DNA_brk_join_enz"/>
</dbReference>
<evidence type="ECO:0000313" key="3">
    <source>
        <dbReference type="Proteomes" id="UP000313066"/>
    </source>
</evidence>
<evidence type="ECO:0000313" key="2">
    <source>
        <dbReference type="EMBL" id="KAB8174494.1"/>
    </source>
</evidence>
<dbReference type="RefSeq" id="WP_139580530.1">
    <property type="nucleotide sequence ID" value="NZ_VDMA02000038.1"/>
</dbReference>
<dbReference type="Gene3D" id="1.10.443.10">
    <property type="entry name" value="Intergrase catalytic core"/>
    <property type="match status" value="1"/>
</dbReference>
<reference evidence="2 3" key="1">
    <citation type="submission" date="2019-10" db="EMBL/GenBank/DDBJ databases">
        <title>Nonomuraea sp. nov., isolated from Phyllanthus amarus.</title>
        <authorList>
            <person name="Klykleung N."/>
            <person name="Tanasupawat S."/>
        </authorList>
    </citation>
    <scope>NUCLEOTIDE SEQUENCE [LARGE SCALE GENOMIC DNA]</scope>
    <source>
        <strain evidence="2 3">CR1-09</strain>
    </source>
</reference>
<dbReference type="EMBL" id="VDMA02000038">
    <property type="protein sequence ID" value="KAB8174494.1"/>
    <property type="molecule type" value="Genomic_DNA"/>
</dbReference>
<dbReference type="GO" id="GO:0003677">
    <property type="term" value="F:DNA binding"/>
    <property type="evidence" value="ECO:0007669"/>
    <property type="project" value="InterPro"/>
</dbReference>
<accession>A0A5N6B0Z1</accession>
<sequence length="105" mass="11492">MPHVPVLRGAGEEKPVERPVLTVAQVFERAGLVAVRLRASILLAAFASLRWGEVAALWRMDLYLNAGTVSVRQLIWAKRSSGRTGLVQEGESSVFGRNRRRPAAG</sequence>
<organism evidence="2 3">
    <name type="scientific">Microbispora catharanthi</name>
    <dbReference type="NCBI Taxonomy" id="1712871"/>
    <lineage>
        <taxon>Bacteria</taxon>
        <taxon>Bacillati</taxon>
        <taxon>Actinomycetota</taxon>
        <taxon>Actinomycetes</taxon>
        <taxon>Streptosporangiales</taxon>
        <taxon>Streptosporangiaceae</taxon>
        <taxon>Microbispora</taxon>
    </lineage>
</organism>
<gene>
    <name evidence="2" type="ORF">FH610_040395</name>
</gene>
<dbReference type="SUPFAM" id="SSF56349">
    <property type="entry name" value="DNA breaking-rejoining enzymes"/>
    <property type="match status" value="1"/>
</dbReference>
<dbReference type="AlphaFoldDB" id="A0A5N6B0Z1"/>
<name>A0A5N6B0Z1_9ACTN</name>
<proteinExistence type="predicted"/>
<keyword evidence="3" id="KW-1185">Reference proteome</keyword>
<evidence type="ECO:0000256" key="1">
    <source>
        <dbReference type="ARBA" id="ARBA00023172"/>
    </source>
</evidence>
<keyword evidence="1" id="KW-0233">DNA recombination</keyword>
<dbReference type="Proteomes" id="UP000313066">
    <property type="component" value="Unassembled WGS sequence"/>
</dbReference>
<dbReference type="GO" id="GO:0015074">
    <property type="term" value="P:DNA integration"/>
    <property type="evidence" value="ECO:0007669"/>
    <property type="project" value="InterPro"/>
</dbReference>